<keyword evidence="3" id="KW-1185">Reference proteome</keyword>
<reference evidence="2 3" key="1">
    <citation type="submission" date="2024-03" db="EMBL/GenBank/DDBJ databases">
        <title>A high-quality draft genome sequence of Diaporthe vaccinii, a causative agent of upright dieback and viscid rot disease in cranberry plants.</title>
        <authorList>
            <person name="Sarrasin M."/>
            <person name="Lang B.F."/>
            <person name="Burger G."/>
        </authorList>
    </citation>
    <scope>NUCLEOTIDE SEQUENCE [LARGE SCALE GENOMIC DNA]</scope>
    <source>
        <strain evidence="2 3">IS7</strain>
    </source>
</reference>
<accession>A0ABR4ELY1</accession>
<feature type="compositionally biased region" description="Polar residues" evidence="1">
    <location>
        <begin position="221"/>
        <end position="231"/>
    </location>
</feature>
<organism evidence="2 3">
    <name type="scientific">Diaporthe vaccinii</name>
    <dbReference type="NCBI Taxonomy" id="105482"/>
    <lineage>
        <taxon>Eukaryota</taxon>
        <taxon>Fungi</taxon>
        <taxon>Dikarya</taxon>
        <taxon>Ascomycota</taxon>
        <taxon>Pezizomycotina</taxon>
        <taxon>Sordariomycetes</taxon>
        <taxon>Sordariomycetidae</taxon>
        <taxon>Diaporthales</taxon>
        <taxon>Diaporthaceae</taxon>
        <taxon>Diaporthe</taxon>
        <taxon>Diaporthe eres species complex</taxon>
    </lineage>
</organism>
<evidence type="ECO:0000256" key="1">
    <source>
        <dbReference type="SAM" id="MobiDB-lite"/>
    </source>
</evidence>
<evidence type="ECO:0000313" key="2">
    <source>
        <dbReference type="EMBL" id="KAL2283345.1"/>
    </source>
</evidence>
<protein>
    <submittedName>
        <fullName evidence="2">Uncharacterized protein</fullName>
    </submittedName>
</protein>
<name>A0ABR4ELY1_9PEZI</name>
<proteinExistence type="predicted"/>
<evidence type="ECO:0000313" key="3">
    <source>
        <dbReference type="Proteomes" id="UP001600888"/>
    </source>
</evidence>
<sequence length="231" mass="25497">MSRSKFRSKCCVYINETHLRWFGSPSRNGVDSGELDRQAGASWPQSCTKEKERIDILISALATCKFSPLAPFIFSLRPTYPAISQTHPSPQLLPTPNPPRGRRLEAVPARFSKAWQARLAPPIITISKNDNQIAKCGLAEMTCGAPIDMLHCRSPSSRMRRCLKGLNPHWIPTSDGSRCELCPENNTIAIMCTYKYSRRSGPQVLAKKNPVVGGNKAGTETAESTVSRGIK</sequence>
<dbReference type="Proteomes" id="UP001600888">
    <property type="component" value="Unassembled WGS sequence"/>
</dbReference>
<comment type="caution">
    <text evidence="2">The sequence shown here is derived from an EMBL/GenBank/DDBJ whole genome shotgun (WGS) entry which is preliminary data.</text>
</comment>
<gene>
    <name evidence="2" type="ORF">FJTKL_09965</name>
</gene>
<feature type="region of interest" description="Disordered" evidence="1">
    <location>
        <begin position="207"/>
        <end position="231"/>
    </location>
</feature>
<dbReference type="EMBL" id="JBAWTH010000043">
    <property type="protein sequence ID" value="KAL2283345.1"/>
    <property type="molecule type" value="Genomic_DNA"/>
</dbReference>